<organism evidence="1 2">
    <name type="scientific">Roseateles flavus</name>
    <dbReference type="NCBI Taxonomy" id="3149041"/>
    <lineage>
        <taxon>Bacteria</taxon>
        <taxon>Pseudomonadati</taxon>
        <taxon>Pseudomonadota</taxon>
        <taxon>Betaproteobacteria</taxon>
        <taxon>Burkholderiales</taxon>
        <taxon>Sphaerotilaceae</taxon>
        <taxon>Roseateles</taxon>
    </lineage>
</organism>
<protein>
    <submittedName>
        <fullName evidence="1">Uncharacterized protein</fullName>
    </submittedName>
</protein>
<evidence type="ECO:0000313" key="1">
    <source>
        <dbReference type="EMBL" id="MEO3715954.1"/>
    </source>
</evidence>
<dbReference type="EMBL" id="JBDPZC010000036">
    <property type="protein sequence ID" value="MEO3715954.1"/>
    <property type="molecule type" value="Genomic_DNA"/>
</dbReference>
<reference evidence="1 2" key="1">
    <citation type="submission" date="2024-05" db="EMBL/GenBank/DDBJ databases">
        <title>Roseateles sp. 2.12 16S ribosomal RNA gene Genome sequencing and assembly.</title>
        <authorList>
            <person name="Woo H."/>
        </authorList>
    </citation>
    <scope>NUCLEOTIDE SEQUENCE [LARGE SCALE GENOMIC DNA]</scope>
    <source>
        <strain evidence="1 2">2.12</strain>
    </source>
</reference>
<accession>A0ABV0GLL1</accession>
<gene>
    <name evidence="1" type="ORF">ABDJ40_24560</name>
</gene>
<dbReference type="Proteomes" id="UP001462640">
    <property type="component" value="Unassembled WGS sequence"/>
</dbReference>
<proteinExistence type="predicted"/>
<name>A0ABV0GLL1_9BURK</name>
<dbReference type="RefSeq" id="WP_347613731.1">
    <property type="nucleotide sequence ID" value="NZ_JBDPZC010000036.1"/>
</dbReference>
<evidence type="ECO:0000313" key="2">
    <source>
        <dbReference type="Proteomes" id="UP001462640"/>
    </source>
</evidence>
<keyword evidence="2" id="KW-1185">Reference proteome</keyword>
<comment type="caution">
    <text evidence="1">The sequence shown here is derived from an EMBL/GenBank/DDBJ whole genome shotgun (WGS) entry which is preliminary data.</text>
</comment>
<sequence>MTQEQDHALLQLTDELKRHLADIVNGVQEAKEVRTAAYEQVELLSKKLTAMLKGRELLPRRTLLMLDMAANTLENEASYAKEPARVTAMANAIRMTLGLILLGEAHEDRKPGVPRIV</sequence>